<dbReference type="EMBL" id="JACHNF010000001">
    <property type="protein sequence ID" value="MBB5978267.1"/>
    <property type="molecule type" value="Genomic_DNA"/>
</dbReference>
<protein>
    <submittedName>
        <fullName evidence="2">Uncharacterized protein</fullName>
    </submittedName>
</protein>
<evidence type="ECO:0000256" key="1">
    <source>
        <dbReference type="SAM" id="MobiDB-lite"/>
    </source>
</evidence>
<feature type="region of interest" description="Disordered" evidence="1">
    <location>
        <begin position="27"/>
        <end position="48"/>
    </location>
</feature>
<accession>A0A841DPE5</accession>
<dbReference type="Proteomes" id="UP000558997">
    <property type="component" value="Unassembled WGS sequence"/>
</dbReference>
<dbReference type="AlphaFoldDB" id="A0A841DPE5"/>
<name>A0A841DPE5_9ACTN</name>
<sequence>MRFLGVDSAGPAALGGLTNRISVCSARRGGGPVARQQPHPRGVARRPRALTSHRLGAVRGRASGPAALTNWSWVVGWGRFGDFGVGW</sequence>
<evidence type="ECO:0000313" key="2">
    <source>
        <dbReference type="EMBL" id="MBB5978267.1"/>
    </source>
</evidence>
<comment type="caution">
    <text evidence="2">The sequence shown here is derived from an EMBL/GenBank/DDBJ whole genome shotgun (WGS) entry which is preliminary data.</text>
</comment>
<organism evidence="2 3">
    <name type="scientific">Kribbella solani</name>
    <dbReference type="NCBI Taxonomy" id="236067"/>
    <lineage>
        <taxon>Bacteria</taxon>
        <taxon>Bacillati</taxon>
        <taxon>Actinomycetota</taxon>
        <taxon>Actinomycetes</taxon>
        <taxon>Propionibacteriales</taxon>
        <taxon>Kribbellaceae</taxon>
        <taxon>Kribbella</taxon>
    </lineage>
</organism>
<evidence type="ECO:0000313" key="3">
    <source>
        <dbReference type="Proteomes" id="UP000558997"/>
    </source>
</evidence>
<proteinExistence type="predicted"/>
<gene>
    <name evidence="2" type="ORF">HDA44_001608</name>
</gene>
<reference evidence="2 3" key="1">
    <citation type="submission" date="2020-08" db="EMBL/GenBank/DDBJ databases">
        <title>Sequencing the genomes of 1000 actinobacteria strains.</title>
        <authorList>
            <person name="Klenk H.-P."/>
        </authorList>
    </citation>
    <scope>NUCLEOTIDE SEQUENCE [LARGE SCALE GENOMIC DNA]</scope>
    <source>
        <strain evidence="2 3">DSM 17294</strain>
    </source>
</reference>
<keyword evidence="3" id="KW-1185">Reference proteome</keyword>